<evidence type="ECO:0000313" key="3">
    <source>
        <dbReference type="EMBL" id="OAP95549.1"/>
    </source>
</evidence>
<comment type="caution">
    <text evidence="3">The sequence shown here is derived from an EMBL/GenBank/DDBJ whole genome shotgun (WGS) entry which is preliminary data.</text>
</comment>
<name>A0A179BVH9_RHILE</name>
<dbReference type="SUPFAM" id="SSF53300">
    <property type="entry name" value="vWA-like"/>
    <property type="match status" value="1"/>
</dbReference>
<dbReference type="InterPro" id="IPR002881">
    <property type="entry name" value="DUF58"/>
</dbReference>
<sequence>MRPSSTLIALVLISAAVTVFTSVWWRDMSYLLLLMWLALAALTVADLVISNLAGRMTVDFDLPPQGFVGHTAAFAVGIRPQKSALPRKIEIRLDLAPELVVDEIRWLNPASGAGVGEVKASLDLHLTRRGRYAVHELWLKWSSRLKLLEIIAKMPVGQEIAVQPDISPVLSGAIKTQILPLEAGQKDLRLRGEGSEFHQLREFVSGMDPRSIDWKRSARMRSLVVREMRAERNHQIILCVDSGRLMAEQLAGFTKLDRAINAALAMCWGAGLAGDLVGFYSFDSRPRLFVPALPGRAAFPRLQTVCAGLRYETQETNHTLGLTHLSGRLKRRSLIVIFSDFVDTITAELMIENIQVLARHHFVVYVALRDPMLGKLIEPEETTLDAVARSVAARQILHERRAVMEKLARLGVLCLDSTPEALTSDLIARYIEIKSREMI</sequence>
<reference evidence="3" key="1">
    <citation type="submission" date="2016-04" db="EMBL/GenBank/DDBJ databases">
        <title>Fast-growing isolate from the root nodules of Vavilovia formosa.</title>
        <authorList>
            <person name="Kimeklis A."/>
            <person name="Safronova V."/>
            <person name="Belimov A."/>
            <person name="Andronov E."/>
        </authorList>
    </citation>
    <scope>NUCLEOTIDE SEQUENCE [LARGE SCALE GENOMIC DNA]</scope>
    <source>
        <strain evidence="3">Vaf-46</strain>
    </source>
</reference>
<dbReference type="PANTHER" id="PTHR33608">
    <property type="entry name" value="BLL2464 PROTEIN"/>
    <property type="match status" value="1"/>
</dbReference>
<keyword evidence="1" id="KW-1133">Transmembrane helix</keyword>
<protein>
    <recommendedName>
        <fullName evidence="2">DUF58 domain-containing protein</fullName>
    </recommendedName>
</protein>
<keyword evidence="1" id="KW-0812">Transmembrane</keyword>
<dbReference type="PANTHER" id="PTHR33608:SF3">
    <property type="entry name" value="SLR2013 PROTEIN"/>
    <property type="match status" value="1"/>
</dbReference>
<gene>
    <name evidence="3" type="ORF">A4U53_01525</name>
</gene>
<evidence type="ECO:0000256" key="1">
    <source>
        <dbReference type="SAM" id="Phobius"/>
    </source>
</evidence>
<feature type="domain" description="DUF58" evidence="2">
    <location>
        <begin position="200"/>
        <end position="372"/>
    </location>
</feature>
<dbReference type="eggNOG" id="COG1721">
    <property type="taxonomic scope" value="Bacteria"/>
</dbReference>
<evidence type="ECO:0000259" key="2">
    <source>
        <dbReference type="Pfam" id="PF01882"/>
    </source>
</evidence>
<dbReference type="Gene3D" id="3.40.50.410">
    <property type="entry name" value="von Willebrand factor, type A domain"/>
    <property type="match status" value="1"/>
</dbReference>
<accession>A0A179BVH9</accession>
<dbReference type="EMBL" id="LWBS01000109">
    <property type="protein sequence ID" value="OAP95549.1"/>
    <property type="molecule type" value="Genomic_DNA"/>
</dbReference>
<feature type="transmembrane region" description="Helical" evidence="1">
    <location>
        <begin position="31"/>
        <end position="49"/>
    </location>
</feature>
<keyword evidence="1" id="KW-0472">Membrane</keyword>
<proteinExistence type="predicted"/>
<feature type="transmembrane region" description="Helical" evidence="1">
    <location>
        <begin position="7"/>
        <end position="25"/>
    </location>
</feature>
<dbReference type="InterPro" id="IPR036465">
    <property type="entry name" value="vWFA_dom_sf"/>
</dbReference>
<dbReference type="Pfam" id="PF01882">
    <property type="entry name" value="DUF58"/>
    <property type="match status" value="1"/>
</dbReference>
<dbReference type="AlphaFoldDB" id="A0A179BVH9"/>
<organism evidence="3">
    <name type="scientific">Rhizobium leguminosarum</name>
    <dbReference type="NCBI Taxonomy" id="384"/>
    <lineage>
        <taxon>Bacteria</taxon>
        <taxon>Pseudomonadati</taxon>
        <taxon>Pseudomonadota</taxon>
        <taxon>Alphaproteobacteria</taxon>
        <taxon>Hyphomicrobiales</taxon>
        <taxon>Rhizobiaceae</taxon>
        <taxon>Rhizobium/Agrobacterium group</taxon>
        <taxon>Rhizobium</taxon>
    </lineage>
</organism>